<accession>A0AAV5ALC0</accession>
<keyword evidence="2" id="KW-1185">Reference proteome</keyword>
<gene>
    <name evidence="1" type="ORF">Clacol_007487</name>
</gene>
<dbReference type="Proteomes" id="UP001050691">
    <property type="component" value="Unassembled WGS sequence"/>
</dbReference>
<dbReference type="AlphaFoldDB" id="A0AAV5ALC0"/>
<dbReference type="Gene3D" id="3.40.630.30">
    <property type="match status" value="1"/>
</dbReference>
<evidence type="ECO:0000313" key="1">
    <source>
        <dbReference type="EMBL" id="GJJ13236.1"/>
    </source>
</evidence>
<name>A0AAV5ALC0_9AGAM</name>
<organism evidence="1 2">
    <name type="scientific">Clathrus columnatus</name>
    <dbReference type="NCBI Taxonomy" id="1419009"/>
    <lineage>
        <taxon>Eukaryota</taxon>
        <taxon>Fungi</taxon>
        <taxon>Dikarya</taxon>
        <taxon>Basidiomycota</taxon>
        <taxon>Agaricomycotina</taxon>
        <taxon>Agaricomycetes</taxon>
        <taxon>Phallomycetidae</taxon>
        <taxon>Phallales</taxon>
        <taxon>Clathraceae</taxon>
        <taxon>Clathrus</taxon>
    </lineage>
</organism>
<sequence length="298" mass="33229">MPGIPPQHQTSRASGTSGIYVSTYTSIHALPSYVWNALEKHERPSNVILPHALNTSRRHQEMITPNQFWMTCETTRSPASSSSERQLDFILSCTEWHMGTYPIFIVSTHPTHTLTSAFLAPRVALLATELQVTAVPNDRVYSIFAPAPLSKAFAQAWATVSGVELEEHSYYAARFSHCTRRTFVDRPLQPANNDGSIYNLRLAREEDISQVAALCKGFASKSEPFFLDDAGALKEAKYLIENRIGWVHEVVKNGVSEIACLVATTRNSSRVATITKVYTSPSWRKRGCAERLVRAVCQ</sequence>
<dbReference type="InterPro" id="IPR016181">
    <property type="entry name" value="Acyl_CoA_acyltransferase"/>
</dbReference>
<comment type="caution">
    <text evidence="1">The sequence shown here is derived from an EMBL/GenBank/DDBJ whole genome shotgun (WGS) entry which is preliminary data.</text>
</comment>
<proteinExistence type="predicted"/>
<evidence type="ECO:0008006" key="3">
    <source>
        <dbReference type="Google" id="ProtNLM"/>
    </source>
</evidence>
<dbReference type="EMBL" id="BPWL01000008">
    <property type="protein sequence ID" value="GJJ13236.1"/>
    <property type="molecule type" value="Genomic_DNA"/>
</dbReference>
<evidence type="ECO:0000313" key="2">
    <source>
        <dbReference type="Proteomes" id="UP001050691"/>
    </source>
</evidence>
<protein>
    <recommendedName>
        <fullName evidence="3">N-acetyltransferase domain-containing protein</fullName>
    </recommendedName>
</protein>
<dbReference type="SUPFAM" id="SSF55729">
    <property type="entry name" value="Acyl-CoA N-acyltransferases (Nat)"/>
    <property type="match status" value="1"/>
</dbReference>
<reference evidence="1" key="1">
    <citation type="submission" date="2021-10" db="EMBL/GenBank/DDBJ databases">
        <title>De novo Genome Assembly of Clathrus columnatus (Basidiomycota, Fungi) Using Illumina and Nanopore Sequence Data.</title>
        <authorList>
            <person name="Ogiso-Tanaka E."/>
            <person name="Itagaki H."/>
            <person name="Hosoya T."/>
            <person name="Hosaka K."/>
        </authorList>
    </citation>
    <scope>NUCLEOTIDE SEQUENCE</scope>
    <source>
        <strain evidence="1">MO-923</strain>
    </source>
</reference>